<evidence type="ECO:0000259" key="2">
    <source>
        <dbReference type="Pfam" id="PF07727"/>
    </source>
</evidence>
<dbReference type="OrthoDB" id="3059824at2759"/>
<feature type="region of interest" description="Disordered" evidence="1">
    <location>
        <begin position="117"/>
        <end position="150"/>
    </location>
</feature>
<dbReference type="AlphaFoldDB" id="A0A9Q3HLY8"/>
<dbReference type="InterPro" id="IPR013103">
    <property type="entry name" value="RVT_2"/>
</dbReference>
<protein>
    <recommendedName>
        <fullName evidence="2">Reverse transcriptase Ty1/copia-type domain-containing protein</fullName>
    </recommendedName>
</protein>
<dbReference type="Pfam" id="PF07727">
    <property type="entry name" value="RVT_2"/>
    <property type="match status" value="1"/>
</dbReference>
<evidence type="ECO:0000313" key="4">
    <source>
        <dbReference type="Proteomes" id="UP000765509"/>
    </source>
</evidence>
<feature type="compositionally biased region" description="Polar residues" evidence="1">
    <location>
        <begin position="117"/>
        <end position="145"/>
    </location>
</feature>
<dbReference type="EMBL" id="AVOT02019793">
    <property type="protein sequence ID" value="MBW0507579.1"/>
    <property type="molecule type" value="Genomic_DNA"/>
</dbReference>
<feature type="domain" description="Reverse transcriptase Ty1/copia-type" evidence="2">
    <location>
        <begin position="225"/>
        <end position="380"/>
    </location>
</feature>
<proteinExistence type="predicted"/>
<evidence type="ECO:0000256" key="1">
    <source>
        <dbReference type="SAM" id="MobiDB-lite"/>
    </source>
</evidence>
<gene>
    <name evidence="3" type="ORF">O181_047294</name>
</gene>
<reference evidence="3" key="1">
    <citation type="submission" date="2021-03" db="EMBL/GenBank/DDBJ databases">
        <title>Draft genome sequence of rust myrtle Austropuccinia psidii MF-1, a brazilian biotype.</title>
        <authorList>
            <person name="Quecine M.C."/>
            <person name="Pachon D.M.R."/>
            <person name="Bonatelli M.L."/>
            <person name="Correr F.H."/>
            <person name="Franceschini L.M."/>
            <person name="Leite T.F."/>
            <person name="Margarido G.R.A."/>
            <person name="Almeida C.A."/>
            <person name="Ferrarezi J.A."/>
            <person name="Labate C.A."/>
        </authorList>
    </citation>
    <scope>NUCLEOTIDE SEQUENCE</scope>
    <source>
        <strain evidence="3">MF-1</strain>
    </source>
</reference>
<evidence type="ECO:0000313" key="3">
    <source>
        <dbReference type="EMBL" id="MBW0507579.1"/>
    </source>
</evidence>
<keyword evidence="4" id="KW-1185">Reference proteome</keyword>
<sequence>MKSPNDVLFKHSAIIQPTFKPSQIIPFGIKVAVRNENSGSKVNVTASSMKALTFEPYSDVLRVLDSSTGKIRVTRDYAQLKSETSVILRKDPSSLPCMASLAQPRVASLPVLKSQCSNALDSGPSQPNEELTPTDNPDHGTSNRSVKPKPRYDYVPYYDIAPQEVSSEVSQQNILRGEKRNRNPPDRLMLADIVTYKQALTNQGEEKSWKMAMKQEYDSLMSHNTGELVPYPTDGSKVIGGMWRLTWKQNEFGEVYCYKAQWVVLENHQEYFLHYYNTWASVGRNESLKTMLILVVCQGYVPYQFDIETAFLHGEMDAIVHVKQVKGFGAPGKEGWVWRLNKLLYGTKQAPRMWQAKLTQVLKDLGMNSTRANDSLYTNDKKNDVPPCACR</sequence>
<comment type="caution">
    <text evidence="3">The sequence shown here is derived from an EMBL/GenBank/DDBJ whole genome shotgun (WGS) entry which is preliminary data.</text>
</comment>
<dbReference type="Proteomes" id="UP000765509">
    <property type="component" value="Unassembled WGS sequence"/>
</dbReference>
<name>A0A9Q3HLY8_9BASI</name>
<organism evidence="3 4">
    <name type="scientific">Austropuccinia psidii MF-1</name>
    <dbReference type="NCBI Taxonomy" id="1389203"/>
    <lineage>
        <taxon>Eukaryota</taxon>
        <taxon>Fungi</taxon>
        <taxon>Dikarya</taxon>
        <taxon>Basidiomycota</taxon>
        <taxon>Pucciniomycotina</taxon>
        <taxon>Pucciniomycetes</taxon>
        <taxon>Pucciniales</taxon>
        <taxon>Sphaerophragmiaceae</taxon>
        <taxon>Austropuccinia</taxon>
    </lineage>
</organism>
<accession>A0A9Q3HLY8</accession>